<sequence>MVEWVQHLSNCMSLGFSPSFVEGGSHTWWEACVPYIDSVTRPYGDQIMLMVNIQYPIVQKTAICVLWCSTGNLAA</sequence>
<evidence type="ECO:0000313" key="1">
    <source>
        <dbReference type="EMBL" id="OCT95475.1"/>
    </source>
</evidence>
<dbReference type="Proteomes" id="UP000694892">
    <property type="component" value="Chromosome 2L"/>
</dbReference>
<dbReference type="EMBL" id="CM004468">
    <property type="protein sequence ID" value="OCT95475.1"/>
    <property type="molecule type" value="Genomic_DNA"/>
</dbReference>
<name>A0A974DQD2_XENLA</name>
<gene>
    <name evidence="1" type="ORF">XELAEV_18013158mg</name>
</gene>
<protein>
    <submittedName>
        <fullName evidence="1">Uncharacterized protein</fullName>
    </submittedName>
</protein>
<accession>A0A974DQD2</accession>
<reference evidence="2" key="1">
    <citation type="journal article" date="2016" name="Nature">
        <title>Genome evolution in the allotetraploid frog Xenopus laevis.</title>
        <authorList>
            <person name="Session A.M."/>
            <person name="Uno Y."/>
            <person name="Kwon T."/>
            <person name="Chapman J.A."/>
            <person name="Toyoda A."/>
            <person name="Takahashi S."/>
            <person name="Fukui A."/>
            <person name="Hikosaka A."/>
            <person name="Suzuki A."/>
            <person name="Kondo M."/>
            <person name="van Heeringen S.J."/>
            <person name="Quigley I."/>
            <person name="Heinz S."/>
            <person name="Ogino H."/>
            <person name="Ochi H."/>
            <person name="Hellsten U."/>
            <person name="Lyons J.B."/>
            <person name="Simakov O."/>
            <person name="Putnam N."/>
            <person name="Stites J."/>
            <person name="Kuroki Y."/>
            <person name="Tanaka T."/>
            <person name="Michiue T."/>
            <person name="Watanabe M."/>
            <person name="Bogdanovic O."/>
            <person name="Lister R."/>
            <person name="Georgiou G."/>
            <person name="Paranjpe S.S."/>
            <person name="van Kruijsbergen I."/>
            <person name="Shu S."/>
            <person name="Carlson J."/>
            <person name="Kinoshita T."/>
            <person name="Ohta Y."/>
            <person name="Mawaribuchi S."/>
            <person name="Jenkins J."/>
            <person name="Grimwood J."/>
            <person name="Schmutz J."/>
            <person name="Mitros T."/>
            <person name="Mozaffari S.V."/>
            <person name="Suzuki Y."/>
            <person name="Haramoto Y."/>
            <person name="Yamamoto T.S."/>
            <person name="Takagi C."/>
            <person name="Heald R."/>
            <person name="Miller K."/>
            <person name="Haudenschild C."/>
            <person name="Kitzman J."/>
            <person name="Nakayama T."/>
            <person name="Izutsu Y."/>
            <person name="Robert J."/>
            <person name="Fortriede J."/>
            <person name="Burns K."/>
            <person name="Lotay V."/>
            <person name="Karimi K."/>
            <person name="Yasuoka Y."/>
            <person name="Dichmann D.S."/>
            <person name="Flajnik M.F."/>
            <person name="Houston D.W."/>
            <person name="Shendure J."/>
            <person name="DuPasquier L."/>
            <person name="Vize P.D."/>
            <person name="Zorn A.M."/>
            <person name="Ito M."/>
            <person name="Marcotte E.M."/>
            <person name="Wallingford J.B."/>
            <person name="Ito Y."/>
            <person name="Asashima M."/>
            <person name="Ueno N."/>
            <person name="Matsuda Y."/>
            <person name="Veenstra G.J."/>
            <person name="Fujiyama A."/>
            <person name="Harland R.M."/>
            <person name="Taira M."/>
            <person name="Rokhsar D.S."/>
        </authorList>
    </citation>
    <scope>NUCLEOTIDE SEQUENCE [LARGE SCALE GENOMIC DNA]</scope>
    <source>
        <strain evidence="2">J</strain>
    </source>
</reference>
<organism evidence="1 2">
    <name type="scientific">Xenopus laevis</name>
    <name type="common">African clawed frog</name>
    <dbReference type="NCBI Taxonomy" id="8355"/>
    <lineage>
        <taxon>Eukaryota</taxon>
        <taxon>Metazoa</taxon>
        <taxon>Chordata</taxon>
        <taxon>Craniata</taxon>
        <taxon>Vertebrata</taxon>
        <taxon>Euteleostomi</taxon>
        <taxon>Amphibia</taxon>
        <taxon>Batrachia</taxon>
        <taxon>Anura</taxon>
        <taxon>Pipoidea</taxon>
        <taxon>Pipidae</taxon>
        <taxon>Xenopodinae</taxon>
        <taxon>Xenopus</taxon>
        <taxon>Xenopus</taxon>
    </lineage>
</organism>
<proteinExistence type="predicted"/>
<dbReference type="AlphaFoldDB" id="A0A974DQD2"/>
<evidence type="ECO:0000313" key="2">
    <source>
        <dbReference type="Proteomes" id="UP000694892"/>
    </source>
</evidence>